<feature type="transmembrane region" description="Helical" evidence="2">
    <location>
        <begin position="86"/>
        <end position="104"/>
    </location>
</feature>
<feature type="transmembrane region" description="Helical" evidence="2">
    <location>
        <begin position="124"/>
        <end position="144"/>
    </location>
</feature>
<evidence type="ECO:0000313" key="4">
    <source>
        <dbReference type="EMBL" id="OTN94531.1"/>
    </source>
</evidence>
<feature type="transmembrane region" description="Helical" evidence="2">
    <location>
        <begin position="156"/>
        <end position="174"/>
    </location>
</feature>
<comment type="caution">
    <text evidence="4">The sequence shown here is derived from an EMBL/GenBank/DDBJ whole genome shotgun (WGS) entry which is preliminary data.</text>
</comment>
<dbReference type="Pfam" id="PF02517">
    <property type="entry name" value="Rce1-like"/>
    <property type="match status" value="1"/>
</dbReference>
<dbReference type="AlphaFoldDB" id="A0A242BGI2"/>
<organism evidence="4 5">
    <name type="scientific">Enterococcus faecium</name>
    <name type="common">Streptococcus faecium</name>
    <dbReference type="NCBI Taxonomy" id="1352"/>
    <lineage>
        <taxon>Bacteria</taxon>
        <taxon>Bacillati</taxon>
        <taxon>Bacillota</taxon>
        <taxon>Bacilli</taxon>
        <taxon>Lactobacillales</taxon>
        <taxon>Enterococcaceae</taxon>
        <taxon>Enterococcus</taxon>
    </lineage>
</organism>
<evidence type="ECO:0000256" key="2">
    <source>
        <dbReference type="SAM" id="Phobius"/>
    </source>
</evidence>
<dbReference type="PANTHER" id="PTHR36435:SF1">
    <property type="entry name" value="CAAX AMINO TERMINAL PROTEASE FAMILY PROTEIN"/>
    <property type="match status" value="1"/>
</dbReference>
<feature type="transmembrane region" description="Helical" evidence="2">
    <location>
        <begin position="46"/>
        <end position="65"/>
    </location>
</feature>
<dbReference type="GO" id="GO:0080120">
    <property type="term" value="P:CAAX-box protein maturation"/>
    <property type="evidence" value="ECO:0007669"/>
    <property type="project" value="UniProtKB-ARBA"/>
</dbReference>
<name>A0A242BGI2_ENTFC</name>
<evidence type="ECO:0000256" key="1">
    <source>
        <dbReference type="ARBA" id="ARBA00009067"/>
    </source>
</evidence>
<comment type="similarity">
    <text evidence="1">Belongs to the UPF0177 family.</text>
</comment>
<keyword evidence="2" id="KW-1133">Transmembrane helix</keyword>
<dbReference type="GO" id="GO:0004175">
    <property type="term" value="F:endopeptidase activity"/>
    <property type="evidence" value="ECO:0007669"/>
    <property type="project" value="UniProtKB-ARBA"/>
</dbReference>
<reference evidence="4 5" key="1">
    <citation type="submission" date="2017-05" db="EMBL/GenBank/DDBJ databases">
        <title>The Genome Sequence of Enterococcus faecium 7H8_DIV0219.</title>
        <authorList>
            <consortium name="The Broad Institute Genomics Platform"/>
            <consortium name="The Broad Institute Genomic Center for Infectious Diseases"/>
            <person name="Earl A."/>
            <person name="Manson A."/>
            <person name="Schwartman J."/>
            <person name="Gilmore M."/>
            <person name="Abouelleil A."/>
            <person name="Cao P."/>
            <person name="Chapman S."/>
            <person name="Cusick C."/>
            <person name="Shea T."/>
            <person name="Young S."/>
            <person name="Neafsey D."/>
            <person name="Nusbaum C."/>
            <person name="Birren B."/>
        </authorList>
    </citation>
    <scope>NUCLEOTIDE SEQUENCE [LARGE SCALE GENOMIC DNA]</scope>
    <source>
        <strain evidence="4 5">7H8_DIV0219</strain>
    </source>
</reference>
<dbReference type="InterPro" id="IPR052710">
    <property type="entry name" value="CAAX_protease"/>
</dbReference>
<keyword evidence="2" id="KW-0472">Membrane</keyword>
<evidence type="ECO:0000259" key="3">
    <source>
        <dbReference type="Pfam" id="PF02517"/>
    </source>
</evidence>
<dbReference type="PANTHER" id="PTHR36435">
    <property type="entry name" value="SLR1288 PROTEIN"/>
    <property type="match status" value="1"/>
</dbReference>
<keyword evidence="2" id="KW-0812">Transmembrane</keyword>
<protein>
    <recommendedName>
        <fullName evidence="3">CAAX prenyl protease 2/Lysostaphin resistance protein A-like domain-containing protein</fullName>
    </recommendedName>
</protein>
<sequence length="218" mass="25012">MTFIRTNKRELSLFILYFLFIGFQLGILPLALLSMVTNSDLIHSEFVVFAVNLCIPSIVGIILFRKEIIESFSYFKEKTWLRIASIFFWVGLIFLVDVFMQYILGPANQSANQEYLLQLGKQTPLFLTLIVFAFFGPILEELIFRHLLINWLSQSIGLILSSLISIFLFTFIHVTHPIDFFMYAPGTILLTIAYLTANRSLAFITAIHILNNVLGFVL</sequence>
<proteinExistence type="inferred from homology"/>
<dbReference type="EMBL" id="NGKW01000002">
    <property type="protein sequence ID" value="OTN94531.1"/>
    <property type="molecule type" value="Genomic_DNA"/>
</dbReference>
<feature type="transmembrane region" description="Helical" evidence="2">
    <location>
        <begin position="12"/>
        <end position="34"/>
    </location>
</feature>
<feature type="domain" description="CAAX prenyl protease 2/Lysostaphin resistance protein A-like" evidence="3">
    <location>
        <begin position="125"/>
        <end position="214"/>
    </location>
</feature>
<dbReference type="Proteomes" id="UP000194885">
    <property type="component" value="Unassembled WGS sequence"/>
</dbReference>
<gene>
    <name evidence="4" type="ORF">A5810_000774</name>
</gene>
<evidence type="ECO:0000313" key="5">
    <source>
        <dbReference type="Proteomes" id="UP000194885"/>
    </source>
</evidence>
<dbReference type="RefSeq" id="WP_086323079.1">
    <property type="nucleotide sequence ID" value="NZ_NGKW01000002.1"/>
</dbReference>
<accession>A0A242BGI2</accession>
<dbReference type="InterPro" id="IPR003675">
    <property type="entry name" value="Rce1/LyrA-like_dom"/>
</dbReference>